<feature type="domain" description="BHLH" evidence="4">
    <location>
        <begin position="1"/>
        <end position="30"/>
    </location>
</feature>
<dbReference type="GO" id="GO:0003677">
    <property type="term" value="F:DNA binding"/>
    <property type="evidence" value="ECO:0007669"/>
    <property type="project" value="UniProtKB-KW"/>
</dbReference>
<evidence type="ECO:0000259" key="4">
    <source>
        <dbReference type="PROSITE" id="PS50888"/>
    </source>
</evidence>
<protein>
    <recommendedName>
        <fullName evidence="4">BHLH domain-containing protein</fullName>
    </recommendedName>
</protein>
<keyword evidence="2" id="KW-0238">DNA-binding</keyword>
<dbReference type="GO" id="GO:0005634">
    <property type="term" value="C:nucleus"/>
    <property type="evidence" value="ECO:0007669"/>
    <property type="project" value="TreeGrafter"/>
</dbReference>
<dbReference type="InterPro" id="IPR011598">
    <property type="entry name" value="bHLH_dom"/>
</dbReference>
<evidence type="ECO:0000256" key="3">
    <source>
        <dbReference type="ARBA" id="ARBA00023163"/>
    </source>
</evidence>
<name>A0A4Y7IS27_PAPSO</name>
<dbReference type="PROSITE" id="PS50888">
    <property type="entry name" value="BHLH"/>
    <property type="match status" value="1"/>
</dbReference>
<evidence type="ECO:0000256" key="2">
    <source>
        <dbReference type="ARBA" id="ARBA00023125"/>
    </source>
</evidence>
<dbReference type="AlphaFoldDB" id="A0A4Y7IS27"/>
<dbReference type="PANTHER" id="PTHR45855">
    <property type="entry name" value="TRANSCRIPTION FACTOR PIF1-RELATED"/>
    <property type="match status" value="1"/>
</dbReference>
<organism evidence="5 6">
    <name type="scientific">Papaver somniferum</name>
    <name type="common">Opium poppy</name>
    <dbReference type="NCBI Taxonomy" id="3469"/>
    <lineage>
        <taxon>Eukaryota</taxon>
        <taxon>Viridiplantae</taxon>
        <taxon>Streptophyta</taxon>
        <taxon>Embryophyta</taxon>
        <taxon>Tracheophyta</taxon>
        <taxon>Spermatophyta</taxon>
        <taxon>Magnoliopsida</taxon>
        <taxon>Ranunculales</taxon>
        <taxon>Papaveraceae</taxon>
        <taxon>Papaveroideae</taxon>
        <taxon>Papaver</taxon>
    </lineage>
</organism>
<dbReference type="GO" id="GO:0046983">
    <property type="term" value="F:protein dimerization activity"/>
    <property type="evidence" value="ECO:0007669"/>
    <property type="project" value="InterPro"/>
</dbReference>
<sequence length="97" mass="10823">MKNLQELVPNASRAYKSSMLDEIIEYVKFFSASSQGMSKIGVQTHFHISFVMCHYLHMMPRNKAGPGGDDAYAKVIMHILGVDTTPPSRHIIMLPAS</sequence>
<gene>
    <name evidence="5" type="ORF">C5167_018712</name>
</gene>
<evidence type="ECO:0000313" key="5">
    <source>
        <dbReference type="EMBL" id="RZC50288.1"/>
    </source>
</evidence>
<reference evidence="5 6" key="1">
    <citation type="journal article" date="2018" name="Science">
        <title>The opium poppy genome and morphinan production.</title>
        <authorList>
            <person name="Guo L."/>
            <person name="Winzer T."/>
            <person name="Yang X."/>
            <person name="Li Y."/>
            <person name="Ning Z."/>
            <person name="He Z."/>
            <person name="Teodor R."/>
            <person name="Lu Y."/>
            <person name="Bowser T.A."/>
            <person name="Graham I.A."/>
            <person name="Ye K."/>
        </authorList>
    </citation>
    <scope>NUCLEOTIDE SEQUENCE [LARGE SCALE GENOMIC DNA]</scope>
    <source>
        <strain evidence="6">cv. HN1</strain>
        <tissue evidence="5">Leaves</tissue>
    </source>
</reference>
<dbReference type="Gramene" id="RZC50288">
    <property type="protein sequence ID" value="RZC50288"/>
    <property type="gene ID" value="C5167_018712"/>
</dbReference>
<evidence type="ECO:0000256" key="1">
    <source>
        <dbReference type="ARBA" id="ARBA00023015"/>
    </source>
</evidence>
<dbReference type="Proteomes" id="UP000316621">
    <property type="component" value="Chromosome 2"/>
</dbReference>
<keyword evidence="3" id="KW-0804">Transcription</keyword>
<evidence type="ECO:0000313" key="6">
    <source>
        <dbReference type="Proteomes" id="UP000316621"/>
    </source>
</evidence>
<dbReference type="InterPro" id="IPR031066">
    <property type="entry name" value="bHLH_ALC-like_plant"/>
</dbReference>
<dbReference type="EMBL" id="CM010716">
    <property type="protein sequence ID" value="RZC50288.1"/>
    <property type="molecule type" value="Genomic_DNA"/>
</dbReference>
<dbReference type="PANTHER" id="PTHR45855:SF23">
    <property type="entry name" value="TRANSCRIPTION FACTOR MEE8-RELATED"/>
    <property type="match status" value="1"/>
</dbReference>
<proteinExistence type="predicted"/>
<accession>A0A4Y7IS27</accession>
<keyword evidence="6" id="KW-1185">Reference proteome</keyword>
<keyword evidence="1" id="KW-0805">Transcription regulation</keyword>